<feature type="compositionally biased region" description="Polar residues" evidence="1">
    <location>
        <begin position="108"/>
        <end position="124"/>
    </location>
</feature>
<dbReference type="EMBL" id="CAKOGP040002415">
    <property type="protein sequence ID" value="CAJ1968975.1"/>
    <property type="molecule type" value="Genomic_DNA"/>
</dbReference>
<dbReference type="AlphaFoldDB" id="A0AAD2GCY6"/>
<evidence type="ECO:0000256" key="1">
    <source>
        <dbReference type="SAM" id="MobiDB-lite"/>
    </source>
</evidence>
<protein>
    <submittedName>
        <fullName evidence="2">Uncharacterized protein</fullName>
    </submittedName>
</protein>
<organism evidence="2 3">
    <name type="scientific">Cylindrotheca closterium</name>
    <dbReference type="NCBI Taxonomy" id="2856"/>
    <lineage>
        <taxon>Eukaryota</taxon>
        <taxon>Sar</taxon>
        <taxon>Stramenopiles</taxon>
        <taxon>Ochrophyta</taxon>
        <taxon>Bacillariophyta</taxon>
        <taxon>Bacillariophyceae</taxon>
        <taxon>Bacillariophycidae</taxon>
        <taxon>Bacillariales</taxon>
        <taxon>Bacillariaceae</taxon>
        <taxon>Cylindrotheca</taxon>
    </lineage>
</organism>
<evidence type="ECO:0000313" key="3">
    <source>
        <dbReference type="Proteomes" id="UP001295423"/>
    </source>
</evidence>
<name>A0AAD2GCY6_9STRA</name>
<feature type="compositionally biased region" description="Acidic residues" evidence="1">
    <location>
        <begin position="174"/>
        <end position="193"/>
    </location>
</feature>
<sequence length="348" mass="35996">MSANWSSMTGSNHNMSISSMLTLDSIDEDEDLADIDIIQFPPNYEMFPQPQQESSFFHDVNHSSGDIESGSSRSSDQSKQSKRSRGRKSTSGSGSSKSLRRINRCRSSRNLESGASSVSPTTKHTYTKEEIEKQAMDLDEALILAAYAEKAALRIQTVFRERQQQKQSGKDDSTTETDDEKDELTSDDEVGEEPSPDWYMMILLATIACFTDLPNWINKIWGWLKRIFGGDDSVNATDMQAMTNGTPGPGGNGGGGGGGGEAMASQAAASASGAAGSGATAGVAAGAAASSAVATAASAGAAAAGAGAAQVATVVAVSTAAVAATTSIVVSPTMESILSACGLPNPDI</sequence>
<proteinExistence type="predicted"/>
<feature type="region of interest" description="Disordered" evidence="1">
    <location>
        <begin position="238"/>
        <end position="263"/>
    </location>
</feature>
<feature type="compositionally biased region" description="Basic residues" evidence="1">
    <location>
        <begin position="98"/>
        <end position="107"/>
    </location>
</feature>
<comment type="caution">
    <text evidence="2">The sequence shown here is derived from an EMBL/GenBank/DDBJ whole genome shotgun (WGS) entry which is preliminary data.</text>
</comment>
<feature type="region of interest" description="Disordered" evidence="1">
    <location>
        <begin position="43"/>
        <end position="127"/>
    </location>
</feature>
<feature type="compositionally biased region" description="Low complexity" evidence="1">
    <location>
        <begin position="63"/>
        <end position="78"/>
    </location>
</feature>
<evidence type="ECO:0000313" key="2">
    <source>
        <dbReference type="EMBL" id="CAJ1968975.1"/>
    </source>
</evidence>
<feature type="compositionally biased region" description="Basic and acidic residues" evidence="1">
    <location>
        <begin position="160"/>
        <end position="173"/>
    </location>
</feature>
<reference evidence="2" key="1">
    <citation type="submission" date="2023-08" db="EMBL/GenBank/DDBJ databases">
        <authorList>
            <person name="Audoor S."/>
            <person name="Bilcke G."/>
        </authorList>
    </citation>
    <scope>NUCLEOTIDE SEQUENCE</scope>
</reference>
<accession>A0AAD2GCY6</accession>
<keyword evidence="3" id="KW-1185">Reference proteome</keyword>
<gene>
    <name evidence="2" type="ORF">CYCCA115_LOCUS23488</name>
</gene>
<dbReference type="Proteomes" id="UP001295423">
    <property type="component" value="Unassembled WGS sequence"/>
</dbReference>
<feature type="region of interest" description="Disordered" evidence="1">
    <location>
        <begin position="160"/>
        <end position="193"/>
    </location>
</feature>
<feature type="compositionally biased region" description="Gly residues" evidence="1">
    <location>
        <begin position="247"/>
        <end position="261"/>
    </location>
</feature>